<dbReference type="STRING" id="106004.A0A1Y2FW39"/>
<comment type="caution">
    <text evidence="4">The sequence shown here is derived from an EMBL/GenBank/DDBJ whole genome shotgun (WGS) entry which is preliminary data.</text>
</comment>
<evidence type="ECO:0000256" key="1">
    <source>
        <dbReference type="ARBA" id="ARBA00023002"/>
    </source>
</evidence>
<keyword evidence="5" id="KW-1185">Reference proteome</keyword>
<dbReference type="InParanoid" id="A0A1Y2FW39"/>
<protein>
    <recommendedName>
        <fullName evidence="3">D-isomer specific 2-hydroxyacid dehydrogenase NAD-binding domain-containing protein</fullName>
    </recommendedName>
</protein>
<accession>A0A1Y2FW39</accession>
<feature type="domain" description="D-isomer specific 2-hydroxyacid dehydrogenase NAD-binding" evidence="3">
    <location>
        <begin position="127"/>
        <end position="331"/>
    </location>
</feature>
<dbReference type="SUPFAM" id="SSF52283">
    <property type="entry name" value="Formate/glycerate dehydrogenase catalytic domain-like"/>
    <property type="match status" value="1"/>
</dbReference>
<dbReference type="Proteomes" id="UP000193467">
    <property type="component" value="Unassembled WGS sequence"/>
</dbReference>
<evidence type="ECO:0000313" key="5">
    <source>
        <dbReference type="Proteomes" id="UP000193467"/>
    </source>
</evidence>
<dbReference type="AlphaFoldDB" id="A0A1Y2FW39"/>
<dbReference type="PANTHER" id="PTHR43333">
    <property type="entry name" value="2-HACID_DH_C DOMAIN-CONTAINING PROTEIN"/>
    <property type="match status" value="1"/>
</dbReference>
<reference evidence="4 5" key="1">
    <citation type="submission" date="2016-07" db="EMBL/GenBank/DDBJ databases">
        <title>Pervasive Adenine N6-methylation of Active Genes in Fungi.</title>
        <authorList>
            <consortium name="DOE Joint Genome Institute"/>
            <person name="Mondo S.J."/>
            <person name="Dannebaum R.O."/>
            <person name="Kuo R.C."/>
            <person name="Labutti K."/>
            <person name="Haridas S."/>
            <person name="Kuo A."/>
            <person name="Salamov A."/>
            <person name="Ahrendt S.R."/>
            <person name="Lipzen A."/>
            <person name="Sullivan W."/>
            <person name="Andreopoulos W.B."/>
            <person name="Clum A."/>
            <person name="Lindquist E."/>
            <person name="Daum C."/>
            <person name="Ramamoorthy G.K."/>
            <person name="Gryganskyi A."/>
            <person name="Culley D."/>
            <person name="Magnuson J.K."/>
            <person name="James T.Y."/>
            <person name="O'Malley M.A."/>
            <person name="Stajich J.E."/>
            <person name="Spatafora J.W."/>
            <person name="Visel A."/>
            <person name="Grigoriev I.V."/>
        </authorList>
    </citation>
    <scope>NUCLEOTIDE SEQUENCE [LARGE SCALE GENOMIC DNA]</scope>
    <source>
        <strain evidence="4 5">62-1032</strain>
    </source>
</reference>
<evidence type="ECO:0000313" key="4">
    <source>
        <dbReference type="EMBL" id="ORY88245.1"/>
    </source>
</evidence>
<dbReference type="InterPro" id="IPR036291">
    <property type="entry name" value="NAD(P)-bd_dom_sf"/>
</dbReference>
<dbReference type="SUPFAM" id="SSF51735">
    <property type="entry name" value="NAD(P)-binding Rossmann-fold domains"/>
    <property type="match status" value="1"/>
</dbReference>
<organism evidence="4 5">
    <name type="scientific">Leucosporidium creatinivorum</name>
    <dbReference type="NCBI Taxonomy" id="106004"/>
    <lineage>
        <taxon>Eukaryota</taxon>
        <taxon>Fungi</taxon>
        <taxon>Dikarya</taxon>
        <taxon>Basidiomycota</taxon>
        <taxon>Pucciniomycotina</taxon>
        <taxon>Microbotryomycetes</taxon>
        <taxon>Leucosporidiales</taxon>
        <taxon>Leucosporidium</taxon>
    </lineage>
</organism>
<dbReference type="PANTHER" id="PTHR43333:SF1">
    <property type="entry name" value="D-ISOMER SPECIFIC 2-HYDROXYACID DEHYDROGENASE NAD-BINDING DOMAIN-CONTAINING PROTEIN"/>
    <property type="match status" value="1"/>
</dbReference>
<dbReference type="GO" id="GO:0051287">
    <property type="term" value="F:NAD binding"/>
    <property type="evidence" value="ECO:0007669"/>
    <property type="project" value="InterPro"/>
</dbReference>
<evidence type="ECO:0000259" key="3">
    <source>
        <dbReference type="Pfam" id="PF02826"/>
    </source>
</evidence>
<sequence>MTRLLILQHLSPLSLLDELRADPLFSEVVYVPHHPFGGRPDDVYPTDEQLEQAEVIFSFVAPKGVDSVEKTPNLKLFQGLSAGYSHVTDTAYFKSIPKDSDLTFANASGIHVSTIGEHVICTTQMLLHRLHTITYKLRAEQEWFRAEAAWGSYIRELRDLTVGIIGYGHIGRETARLAAGAGSRIIALNRSGAASPESGYIIPGTGDPDGSLPEKYYSTTVEEETLAFFSACDVVVNTLPDSESTRGFVGEKELRAMKGDAIFVNIGRGTTVVQDKLIEALKGVQAEGEEEGATGSLRIGGASLDVVDPEPLPNGHELYTLENVLLTPHMSGLSRSYYIRAADLLKTNVRRLQEGQGALNAYRGKGE</sequence>
<dbReference type="Pfam" id="PF02826">
    <property type="entry name" value="2-Hacid_dh_C"/>
    <property type="match status" value="1"/>
</dbReference>
<keyword evidence="2" id="KW-0520">NAD</keyword>
<dbReference type="Gene3D" id="3.40.50.720">
    <property type="entry name" value="NAD(P)-binding Rossmann-like Domain"/>
    <property type="match status" value="2"/>
</dbReference>
<proteinExistence type="predicted"/>
<dbReference type="EMBL" id="MCGR01000011">
    <property type="protein sequence ID" value="ORY88245.1"/>
    <property type="molecule type" value="Genomic_DNA"/>
</dbReference>
<keyword evidence="1" id="KW-0560">Oxidoreductase</keyword>
<dbReference type="InterPro" id="IPR006140">
    <property type="entry name" value="D-isomer_DH_NAD-bd"/>
</dbReference>
<name>A0A1Y2FW39_9BASI</name>
<dbReference type="GO" id="GO:0016491">
    <property type="term" value="F:oxidoreductase activity"/>
    <property type="evidence" value="ECO:0007669"/>
    <property type="project" value="UniProtKB-KW"/>
</dbReference>
<dbReference type="OrthoDB" id="298012at2759"/>
<gene>
    <name evidence="4" type="ORF">BCR35DRAFT_263607</name>
</gene>
<evidence type="ECO:0000256" key="2">
    <source>
        <dbReference type="ARBA" id="ARBA00023027"/>
    </source>
</evidence>